<protein>
    <submittedName>
        <fullName evidence="1">Uncharacterized protein</fullName>
    </submittedName>
</protein>
<dbReference type="InterPro" id="IPR046646">
    <property type="entry name" value="DUF6758"/>
</dbReference>
<dbReference type="Proteomes" id="UP001500618">
    <property type="component" value="Unassembled WGS sequence"/>
</dbReference>
<reference evidence="1 2" key="1">
    <citation type="journal article" date="2019" name="Int. J. Syst. Evol. Microbiol.">
        <title>The Global Catalogue of Microorganisms (GCM) 10K type strain sequencing project: providing services to taxonomists for standard genome sequencing and annotation.</title>
        <authorList>
            <consortium name="The Broad Institute Genomics Platform"/>
            <consortium name="The Broad Institute Genome Sequencing Center for Infectious Disease"/>
            <person name="Wu L."/>
            <person name="Ma J."/>
        </authorList>
    </citation>
    <scope>NUCLEOTIDE SEQUENCE [LARGE SCALE GENOMIC DNA]</scope>
    <source>
        <strain evidence="1 2">JCM 14718</strain>
    </source>
</reference>
<dbReference type="Pfam" id="PF20544">
    <property type="entry name" value="DUF6758"/>
    <property type="match status" value="1"/>
</dbReference>
<comment type="caution">
    <text evidence="1">The sequence shown here is derived from an EMBL/GenBank/DDBJ whole genome shotgun (WGS) entry which is preliminary data.</text>
</comment>
<dbReference type="EMBL" id="BAAANY010000031">
    <property type="protein sequence ID" value="GAA1705914.1"/>
    <property type="molecule type" value="Genomic_DNA"/>
</dbReference>
<name>A0ABN2IIW4_9ACTN</name>
<evidence type="ECO:0000313" key="1">
    <source>
        <dbReference type="EMBL" id="GAA1705914.1"/>
    </source>
</evidence>
<accession>A0ABN2IIW4</accession>
<sequence length="203" mass="21501">MLRAPGMMSSDWRCDQHGVVLPLRIPGHADSDVLKMLRQQAKVPMWVPWPLLPGWTITGFGWVGDDRSGVRATAIACTGPALSGGAADVVLIAEELGIGLGAHYAGVVGTDPGPALAEAARTTSAHAKVKVDGHPTPLWSVDSADDRCAYVGEASGLWLWAVLWPAEAGYLLADNVELMDGRERLPGELVYGAPSPYLINPTQ</sequence>
<organism evidence="1 2">
    <name type="scientific">Fodinicola feengrottensis</name>
    <dbReference type="NCBI Taxonomy" id="435914"/>
    <lineage>
        <taxon>Bacteria</taxon>
        <taxon>Bacillati</taxon>
        <taxon>Actinomycetota</taxon>
        <taxon>Actinomycetes</taxon>
        <taxon>Mycobacteriales</taxon>
        <taxon>Fodinicola</taxon>
    </lineage>
</organism>
<gene>
    <name evidence="1" type="ORF">GCM10009765_64190</name>
</gene>
<evidence type="ECO:0000313" key="2">
    <source>
        <dbReference type="Proteomes" id="UP001500618"/>
    </source>
</evidence>
<keyword evidence="2" id="KW-1185">Reference proteome</keyword>
<proteinExistence type="predicted"/>